<organism evidence="6 7">
    <name type="scientific">Paramuribaculum intestinale</name>
    <dbReference type="NCBI Taxonomy" id="2094151"/>
    <lineage>
        <taxon>Bacteria</taxon>
        <taxon>Pseudomonadati</taxon>
        <taxon>Bacteroidota</taxon>
        <taxon>Bacteroidia</taxon>
        <taxon>Bacteroidales</taxon>
        <taxon>Muribaculaceae</taxon>
        <taxon>Paramuribaculum</taxon>
    </lineage>
</organism>
<proteinExistence type="predicted"/>
<evidence type="ECO:0000313" key="6">
    <source>
        <dbReference type="EMBL" id="PWB09794.1"/>
    </source>
</evidence>
<protein>
    <submittedName>
        <fullName evidence="6">MBL fold hydrolase</fullName>
    </submittedName>
</protein>
<keyword evidence="3 6" id="KW-0378">Hydrolase</keyword>
<accession>A0A2V1J2Q0</accession>
<evidence type="ECO:0000256" key="3">
    <source>
        <dbReference type="ARBA" id="ARBA00022801"/>
    </source>
</evidence>
<dbReference type="SUPFAM" id="SSF56281">
    <property type="entry name" value="Metallo-hydrolase/oxidoreductase"/>
    <property type="match status" value="1"/>
</dbReference>
<dbReference type="InterPro" id="IPR036866">
    <property type="entry name" value="RibonucZ/Hydroxyglut_hydro"/>
</dbReference>
<comment type="cofactor">
    <cofactor evidence="1">
        <name>Zn(2+)</name>
        <dbReference type="ChEBI" id="CHEBI:29105"/>
    </cofactor>
</comment>
<dbReference type="Gene3D" id="3.60.15.10">
    <property type="entry name" value="Ribonuclease Z/Hydroxyacylglutathione hydrolase-like"/>
    <property type="match status" value="1"/>
</dbReference>
<dbReference type="PANTHER" id="PTHR46233">
    <property type="entry name" value="HYDROXYACYLGLUTATHIONE HYDROLASE GLOC"/>
    <property type="match status" value="1"/>
</dbReference>
<dbReference type="RefSeq" id="WP_107034846.1">
    <property type="nucleotide sequence ID" value="NZ_CAOMFE010000002.1"/>
</dbReference>
<evidence type="ECO:0000259" key="5">
    <source>
        <dbReference type="SMART" id="SM00849"/>
    </source>
</evidence>
<comment type="caution">
    <text evidence="6">The sequence shown here is derived from an EMBL/GenBank/DDBJ whole genome shotgun (WGS) entry which is preliminary data.</text>
</comment>
<name>A0A2V1J2Q0_9BACT</name>
<evidence type="ECO:0000256" key="2">
    <source>
        <dbReference type="ARBA" id="ARBA00022723"/>
    </source>
</evidence>
<dbReference type="SMART" id="SM00849">
    <property type="entry name" value="Lactamase_B"/>
    <property type="match status" value="1"/>
</dbReference>
<reference evidence="7" key="1">
    <citation type="submission" date="2018-02" db="EMBL/GenBank/DDBJ databases">
        <authorList>
            <person name="Clavel T."/>
            <person name="Strowig T."/>
        </authorList>
    </citation>
    <scope>NUCLEOTIDE SEQUENCE [LARGE SCALE GENOMIC DNA]</scope>
    <source>
        <strain evidence="7">DSM 100764</strain>
    </source>
</reference>
<dbReference type="Proteomes" id="UP000244925">
    <property type="component" value="Unassembled WGS sequence"/>
</dbReference>
<dbReference type="Pfam" id="PF00753">
    <property type="entry name" value="Lactamase_B"/>
    <property type="match status" value="1"/>
</dbReference>
<gene>
    <name evidence="6" type="ORF">C5O25_00885</name>
</gene>
<keyword evidence="7" id="KW-1185">Reference proteome</keyword>
<dbReference type="GO" id="GO:0046872">
    <property type="term" value="F:metal ion binding"/>
    <property type="evidence" value="ECO:0007669"/>
    <property type="project" value="UniProtKB-KW"/>
</dbReference>
<dbReference type="AlphaFoldDB" id="A0A2V1J2Q0"/>
<dbReference type="GeneID" id="93424316"/>
<dbReference type="InterPro" id="IPR001279">
    <property type="entry name" value="Metallo-B-lactamas"/>
</dbReference>
<keyword evidence="2" id="KW-0479">Metal-binding</keyword>
<dbReference type="InterPro" id="IPR051453">
    <property type="entry name" value="MBL_Glyoxalase_II"/>
</dbReference>
<dbReference type="EMBL" id="PUBV01000001">
    <property type="protein sequence ID" value="PWB09794.1"/>
    <property type="molecule type" value="Genomic_DNA"/>
</dbReference>
<evidence type="ECO:0000256" key="1">
    <source>
        <dbReference type="ARBA" id="ARBA00001947"/>
    </source>
</evidence>
<dbReference type="GO" id="GO:0016787">
    <property type="term" value="F:hydrolase activity"/>
    <property type="evidence" value="ECO:0007669"/>
    <property type="project" value="UniProtKB-KW"/>
</dbReference>
<evidence type="ECO:0000256" key="4">
    <source>
        <dbReference type="ARBA" id="ARBA00022833"/>
    </source>
</evidence>
<dbReference type="PANTHER" id="PTHR46233:SF3">
    <property type="entry name" value="HYDROXYACYLGLUTATHIONE HYDROLASE GLOC"/>
    <property type="match status" value="1"/>
</dbReference>
<feature type="domain" description="Metallo-beta-lactamase" evidence="5">
    <location>
        <begin position="12"/>
        <end position="197"/>
    </location>
</feature>
<sequence>MKIHSFEFNLFGVNTYLIWDELTLHTAVVDPGMSNPAECEEFSRFVSDNRLDIVRLIDTHLHIDHTMGNEYVEATYHVGLTAHRADAPLGKMRAAQARAFHLQGAHDTPVKINIEVNMGDKIYLGKQWLDVIEVPGHSPGSIALYSPEGGFVVTGDALFNGSIGRTDLAGGDHATLIRSIRSGLLTLPPDTMVYPGHGPSTTIAREINSNPFL</sequence>
<keyword evidence="4" id="KW-0862">Zinc</keyword>
<evidence type="ECO:0000313" key="7">
    <source>
        <dbReference type="Proteomes" id="UP000244925"/>
    </source>
</evidence>